<feature type="compositionally biased region" description="Polar residues" evidence="6">
    <location>
        <begin position="462"/>
        <end position="479"/>
    </location>
</feature>
<feature type="region of interest" description="Disordered" evidence="6">
    <location>
        <begin position="387"/>
        <end position="480"/>
    </location>
</feature>
<evidence type="ECO:0000256" key="1">
    <source>
        <dbReference type="ARBA" id="ARBA00022669"/>
    </source>
</evidence>
<dbReference type="Proteomes" id="UP001497497">
    <property type="component" value="Unassembled WGS sequence"/>
</dbReference>
<dbReference type="GO" id="GO:0008061">
    <property type="term" value="F:chitin binding"/>
    <property type="evidence" value="ECO:0007669"/>
    <property type="project" value="UniProtKB-KW"/>
</dbReference>
<feature type="compositionally biased region" description="Basic and acidic residues" evidence="6">
    <location>
        <begin position="433"/>
        <end position="458"/>
    </location>
</feature>
<feature type="compositionally biased region" description="Polar residues" evidence="6">
    <location>
        <begin position="1026"/>
        <end position="1042"/>
    </location>
</feature>
<feature type="signal peptide" evidence="7">
    <location>
        <begin position="1"/>
        <end position="26"/>
    </location>
</feature>
<dbReference type="GO" id="GO:0005576">
    <property type="term" value="C:extracellular region"/>
    <property type="evidence" value="ECO:0007669"/>
    <property type="project" value="InterPro"/>
</dbReference>
<dbReference type="PANTHER" id="PTHR23301">
    <property type="entry name" value="CHITIN BINDING PERITROPHIN-A"/>
    <property type="match status" value="1"/>
</dbReference>
<reference evidence="9 10" key="1">
    <citation type="submission" date="2024-04" db="EMBL/GenBank/DDBJ databases">
        <authorList>
            <consortium name="Genoscope - CEA"/>
            <person name="William W."/>
        </authorList>
    </citation>
    <scope>NUCLEOTIDE SEQUENCE [LARGE SCALE GENOMIC DNA]</scope>
</reference>
<feature type="region of interest" description="Disordered" evidence="6">
    <location>
        <begin position="304"/>
        <end position="350"/>
    </location>
</feature>
<evidence type="ECO:0000313" key="9">
    <source>
        <dbReference type="EMBL" id="CAL1534803.1"/>
    </source>
</evidence>
<feature type="region of interest" description="Disordered" evidence="6">
    <location>
        <begin position="526"/>
        <end position="558"/>
    </location>
</feature>
<feature type="region of interest" description="Disordered" evidence="6">
    <location>
        <begin position="1026"/>
        <end position="1045"/>
    </location>
</feature>
<feature type="compositionally biased region" description="Polar residues" evidence="6">
    <location>
        <begin position="526"/>
        <end position="541"/>
    </location>
</feature>
<proteinExistence type="predicted"/>
<dbReference type="InterPro" id="IPR036508">
    <property type="entry name" value="Chitin-bd_dom_sf"/>
</dbReference>
<organism evidence="9 10">
    <name type="scientific">Lymnaea stagnalis</name>
    <name type="common">Great pond snail</name>
    <name type="synonym">Helix stagnalis</name>
    <dbReference type="NCBI Taxonomy" id="6523"/>
    <lineage>
        <taxon>Eukaryota</taxon>
        <taxon>Metazoa</taxon>
        <taxon>Spiralia</taxon>
        <taxon>Lophotrochozoa</taxon>
        <taxon>Mollusca</taxon>
        <taxon>Gastropoda</taxon>
        <taxon>Heterobranchia</taxon>
        <taxon>Euthyneura</taxon>
        <taxon>Panpulmonata</taxon>
        <taxon>Hygrophila</taxon>
        <taxon>Lymnaeoidea</taxon>
        <taxon>Lymnaeidae</taxon>
        <taxon>Lymnaea</taxon>
    </lineage>
</organism>
<feature type="region of interest" description="Disordered" evidence="6">
    <location>
        <begin position="253"/>
        <end position="280"/>
    </location>
</feature>
<feature type="compositionally biased region" description="Polar residues" evidence="6">
    <location>
        <begin position="1748"/>
        <end position="1757"/>
    </location>
</feature>
<evidence type="ECO:0000256" key="2">
    <source>
        <dbReference type="ARBA" id="ARBA00022729"/>
    </source>
</evidence>
<dbReference type="SUPFAM" id="SSF57625">
    <property type="entry name" value="Invertebrate chitin-binding proteins"/>
    <property type="match status" value="1"/>
</dbReference>
<keyword evidence="3" id="KW-0677">Repeat</keyword>
<feature type="compositionally biased region" description="Basic and acidic residues" evidence="6">
    <location>
        <begin position="542"/>
        <end position="555"/>
    </location>
</feature>
<comment type="caution">
    <text evidence="9">The sequence shown here is derived from an EMBL/GenBank/DDBJ whole genome shotgun (WGS) entry which is preliminary data.</text>
</comment>
<dbReference type="SMART" id="SM00494">
    <property type="entry name" value="ChtBD2"/>
    <property type="match status" value="1"/>
</dbReference>
<feature type="compositionally biased region" description="Polar residues" evidence="6">
    <location>
        <begin position="751"/>
        <end position="775"/>
    </location>
</feature>
<feature type="compositionally biased region" description="Basic and acidic residues" evidence="6">
    <location>
        <begin position="325"/>
        <end position="336"/>
    </location>
</feature>
<sequence length="2063" mass="229595">MGFTKMWVPGQCLLLLMIFGLETSSAVPIGTLSNGDTDLTDLQALLTKNLPGTAEDKASIVELMLQLLAEIDLPTLCDVIANDTKSKRGKTAETTTVNMENVLPTVETVRVEAAPVAISYFNTIGQTKAEPLGSSPRISLPGRKKLEARNPAHIKRGLKHTSVARYHMSLLDKMNERDDSMYTDGRDIEFAGLEQGKRAISNPWSPQSDASPANANGTQEWLSSLSEYTVSNRDLSKHILNSGLESMSSHENLIKPDNARSKNLPFNVDSDTETGSLGNDVRQNQIQVKSIGIERPKNNLYSRSLLKADATSEESLTRTKRRREDRKAELKQRYNTDKLSAGRRRKTGYDMKLKRRFPKEEMLPSRTEYQSDLFEFVMDQNTSSGFLNGYKQGPSSSSSLSSQLSSATTPQQISFHTSMKPATEKSNVFGSTEGEKPNHQHLNLSKDKDSSSLGNERKALHKTTNASVGDSIPTTSSGAQRFLPTASHESLQEQKFVADDMGLKIKTSKLTQEDNFSRINETVSLIENSTTTEQPQSSRNSTKQEQREIARDNADKAQPITPFEHFSWNTELISNLDEFFGPYVNAASATDDQSDAKKTGMTSNVSEEVKLTNDIIRDNNAVQSNLINDLSENLQKASSLTDDNARNYFHIDEINHIIHGAEKEDEASKSLNSVERPATVADNIAEIENNLISYGVEKDSPQLTTSGYSVLSNAVESKYEYYVNPTLSGYGQDLPGSRDDTKTVMEAVTSASIEDSTTVQLQDGDLSSPNPADYTSDQSNVSSQSISLNATTRSTNINASYNTDSTADNIPEYVTPLDSMPEDKTFILNKRTHDVVSVQQESLNSEPIMNLSANLNRSDASSSPISTFNSTLLGNFSDLGVSKYSSNESVSESTPRSKNQEMEEKLYVRNESMSAKGNETLEDKDIPKRVTVVLQSDNVTSFSSVNIQTENITISSMEGIKVANDTTLSSVLFHSDNITTYGVGIDKMTISNETSSEQLQHDEITSGRSEPYQVNNLTTESAVRSHLDTPTGNQDNNVTEISSGHPLTDNITGILHEPQELHVSRVAATFDTHLLPLEIRNNNDDIVVHYQTPYNPEPVMPTSPLLYQVDVDQGQEMTPETYIVSGLDGSSGNADSEKDVRSWRKEQPSQLSQPERDFISIVRGNHRGISSSVYNSFLGQPVMKSLKRIHEEKTRSSTLSQLSTSSRHEQYNQTILYGRENTTTDRQNVSTNTILEHTFSPLFNETENYTEAVKTAAVSIEGQGLNYLDNAGRDANILAQINTASRIDYSNNESATVENLNLGLLNETHLTENNGTTGNLKLDALNDSVLDDKNVMKKQAHLQNDAYAQENLTHALSEAFHVNETLRRNVVIDTGLNDGNRNRSDSENHNVTVREINDEDGRFDLEKNETSVDITRVLYETLNTSLLNERHSIEINDSHSDDETVNPVQSNATEFKLANETLLDNKINPETSFREGLNESRFTDGARTNVNDLTTDDSLMANSRESQTLQEIPKVVVTEINTQPLVDTADTRNIMYQSASTEGDRSSDKNVISYFSEMGRASGGYQIPLGDSGYTTSDPVSEAIQIETTAVPFEEESSTSVTGSSEIFFIGTTDMNDDDRDENRVAVTPVARRKNWAKTIENELKRAEKFRGRSSFDADEALPLQLFDRSYSKLGTMNEEGPGRFFYHPSIRSRVKPESSPFSAGISNWMNDGDRNKAKKVTVNPWKAFNIELGKKKVERQREMTHGSRFQSYPGSNNKHRDDLMQPSGKDYLWNARPWPAHVKNLEQRVNNEFQKQKYRFGITKLNELLRGRQGSMHFEPMRKAHAKQWGDRFSQGYYGRVLEEQNHAPTIIHAFGLPPHIDLASYNTHDINAKTLNDYKTTGYLGGKRSSDQDDSADDFFAKDHSRKWRKPTNVNVKKSKFSTLTDDRRYFGNFAASEVIGRASEEWGIDKVETTTVNPTIDAPVVNLATRGDDTEMAPSSFPDTEMAPGSVPAEDFKCPGLFGYHSDPKDCNSFYMCSWGVSYKLQCSPGTLWNSRDAVCDWAANVNCDLNQGKTSGLRY</sequence>
<feature type="compositionally biased region" description="Polar residues" evidence="6">
    <location>
        <begin position="407"/>
        <end position="417"/>
    </location>
</feature>
<keyword evidence="4" id="KW-1015">Disulfide bond</keyword>
<feature type="region of interest" description="Disordered" evidence="6">
    <location>
        <begin position="1125"/>
        <end position="1152"/>
    </location>
</feature>
<evidence type="ECO:0000256" key="7">
    <source>
        <dbReference type="SAM" id="SignalP"/>
    </source>
</evidence>
<name>A0AAV2HN45_LYMST</name>
<keyword evidence="2 7" id="KW-0732">Signal</keyword>
<evidence type="ECO:0000256" key="5">
    <source>
        <dbReference type="ARBA" id="ARBA00023180"/>
    </source>
</evidence>
<feature type="compositionally biased region" description="Low complexity" evidence="6">
    <location>
        <begin position="776"/>
        <end position="787"/>
    </location>
</feature>
<feature type="region of interest" description="Disordered" evidence="6">
    <location>
        <begin position="751"/>
        <end position="787"/>
    </location>
</feature>
<dbReference type="InterPro" id="IPR051940">
    <property type="entry name" value="Chitin_bind-dev_reg"/>
</dbReference>
<accession>A0AAV2HN45</accession>
<evidence type="ECO:0000313" key="10">
    <source>
        <dbReference type="Proteomes" id="UP001497497"/>
    </source>
</evidence>
<dbReference type="EMBL" id="CAXITT010000182">
    <property type="protein sequence ID" value="CAL1534803.1"/>
    <property type="molecule type" value="Genomic_DNA"/>
</dbReference>
<protein>
    <recommendedName>
        <fullName evidence="8">Chitin-binding type-2 domain-containing protein</fullName>
    </recommendedName>
</protein>
<evidence type="ECO:0000256" key="3">
    <source>
        <dbReference type="ARBA" id="ARBA00022737"/>
    </source>
</evidence>
<feature type="region of interest" description="Disordered" evidence="6">
    <location>
        <begin position="994"/>
        <end position="1014"/>
    </location>
</feature>
<dbReference type="InterPro" id="IPR002557">
    <property type="entry name" value="Chitin-bd_dom"/>
</dbReference>
<dbReference type="Gene3D" id="2.170.140.10">
    <property type="entry name" value="Chitin binding domain"/>
    <property type="match status" value="1"/>
</dbReference>
<feature type="compositionally biased region" description="Basic and acidic residues" evidence="6">
    <location>
        <begin position="1135"/>
        <end position="1147"/>
    </location>
</feature>
<keyword evidence="5" id="KW-0325">Glycoprotein</keyword>
<dbReference type="PANTHER" id="PTHR23301:SF0">
    <property type="entry name" value="CHITIN-BINDING TYPE-2 DOMAIN-CONTAINING PROTEIN-RELATED"/>
    <property type="match status" value="1"/>
</dbReference>
<gene>
    <name evidence="9" type="ORF">GSLYS_00008763001</name>
</gene>
<keyword evidence="1" id="KW-0147">Chitin-binding</keyword>
<feature type="domain" description="Chitin-binding type-2" evidence="8">
    <location>
        <begin position="1998"/>
        <end position="2053"/>
    </location>
</feature>
<keyword evidence="10" id="KW-1185">Reference proteome</keyword>
<evidence type="ECO:0000256" key="6">
    <source>
        <dbReference type="SAM" id="MobiDB-lite"/>
    </source>
</evidence>
<feature type="region of interest" description="Disordered" evidence="6">
    <location>
        <begin position="1740"/>
        <end position="1765"/>
    </location>
</feature>
<feature type="chain" id="PRO_5043371086" description="Chitin-binding type-2 domain-containing protein" evidence="7">
    <location>
        <begin position="27"/>
        <end position="2063"/>
    </location>
</feature>
<dbReference type="Pfam" id="PF01607">
    <property type="entry name" value="CBM_14"/>
    <property type="match status" value="1"/>
</dbReference>
<evidence type="ECO:0000259" key="8">
    <source>
        <dbReference type="PROSITE" id="PS50940"/>
    </source>
</evidence>
<evidence type="ECO:0000256" key="4">
    <source>
        <dbReference type="ARBA" id="ARBA00023157"/>
    </source>
</evidence>
<feature type="compositionally biased region" description="Low complexity" evidence="6">
    <location>
        <begin position="395"/>
        <end position="406"/>
    </location>
</feature>
<dbReference type="PROSITE" id="PS50940">
    <property type="entry name" value="CHIT_BIND_II"/>
    <property type="match status" value="1"/>
</dbReference>